<keyword evidence="2" id="KW-1185">Reference proteome</keyword>
<reference evidence="1" key="1">
    <citation type="submission" date="2021-07" db="EMBL/GenBank/DDBJ databases">
        <title>Genome Resource of American Ginseng Black Spot Pathogen Alternaria panax.</title>
        <authorList>
            <person name="Qiu C."/>
            <person name="Wang W."/>
            <person name="Liu Z."/>
        </authorList>
    </citation>
    <scope>NUCLEOTIDE SEQUENCE</scope>
    <source>
        <strain evidence="1">BNCC115425</strain>
    </source>
</reference>
<gene>
    <name evidence="1" type="ORF">G6011_05839</name>
</gene>
<protein>
    <recommendedName>
        <fullName evidence="3">L-asparaginase II</fullName>
    </recommendedName>
</protein>
<evidence type="ECO:0000313" key="1">
    <source>
        <dbReference type="EMBL" id="KAG9188971.1"/>
    </source>
</evidence>
<dbReference type="Pfam" id="PF06089">
    <property type="entry name" value="Asparaginase_II"/>
    <property type="match status" value="1"/>
</dbReference>
<dbReference type="AlphaFoldDB" id="A0AAD4FHT5"/>
<proteinExistence type="predicted"/>
<evidence type="ECO:0000313" key="2">
    <source>
        <dbReference type="Proteomes" id="UP001199106"/>
    </source>
</evidence>
<dbReference type="PANTHER" id="PTHR42110">
    <property type="entry name" value="L-ASPARAGINASE, PUTATIVE (AFU_ORTHOLOGUE AFUA_3G11890)-RELATED"/>
    <property type="match status" value="1"/>
</dbReference>
<dbReference type="Proteomes" id="UP001199106">
    <property type="component" value="Unassembled WGS sequence"/>
</dbReference>
<dbReference type="InterPro" id="IPR010349">
    <property type="entry name" value="Asparaginase_II"/>
</dbReference>
<dbReference type="PANTHER" id="PTHR42110:SF1">
    <property type="entry name" value="L-ASPARAGINASE, PUTATIVE (AFU_ORTHOLOGUE AFUA_3G11890)-RELATED"/>
    <property type="match status" value="1"/>
</dbReference>
<comment type="caution">
    <text evidence="1">The sequence shown here is derived from an EMBL/GenBank/DDBJ whole genome shotgun (WGS) entry which is preliminary data.</text>
</comment>
<name>A0AAD4FHT5_9PLEO</name>
<organism evidence="1 2">
    <name type="scientific">Alternaria panax</name>
    <dbReference type="NCBI Taxonomy" id="48097"/>
    <lineage>
        <taxon>Eukaryota</taxon>
        <taxon>Fungi</taxon>
        <taxon>Dikarya</taxon>
        <taxon>Ascomycota</taxon>
        <taxon>Pezizomycotina</taxon>
        <taxon>Dothideomycetes</taxon>
        <taxon>Pleosporomycetidae</taxon>
        <taxon>Pleosporales</taxon>
        <taxon>Pleosporineae</taxon>
        <taxon>Pleosporaceae</taxon>
        <taxon>Alternaria</taxon>
        <taxon>Alternaria sect. Panax</taxon>
    </lineage>
</organism>
<accession>A0AAD4FHT5</accession>
<evidence type="ECO:0008006" key="3">
    <source>
        <dbReference type="Google" id="ProtNLM"/>
    </source>
</evidence>
<sequence length="390" mass="41686">MVHAIEDMSQELHKMVTSSTDGGAINDLANNSVDSYGSDVIISHRGGIVENRHDVHAAVVDASGKLIYTVGNYQRMTLARSSTKPIQTLAILETGAAERFDYDDADVALMCASHSSEPRHIERARAMLDKTGEQEGILTCGGHPALNPVVNRAWIKEDYIPTALCNNCSGKHAGMVAGALSLGASAHDYYLPGHVMQHRVYRAVEDLSGLGAKDVYWAIDGCNLPTPASPLPNLALMFARLADAADLSDDPTTKALDQRTRHLARIHKSMSNYHGLVAGEGRFDTALMAVYGGQIVGKIGADACYGVAVRAPSDASMSGSCQGAIGIAVKVEDGNLDVLYAAIMEILERLNIGTTEMRQSLDGWRHPKIVNTAGANTGGYKHCFKVRSVA</sequence>
<dbReference type="EMBL" id="JAANER010000005">
    <property type="protein sequence ID" value="KAG9188971.1"/>
    <property type="molecule type" value="Genomic_DNA"/>
</dbReference>